<protein>
    <submittedName>
        <fullName evidence="1">Uncharacterized protein</fullName>
    </submittedName>
</protein>
<dbReference type="EMBL" id="JARK01001427">
    <property type="protein sequence ID" value="EYC03890.1"/>
    <property type="molecule type" value="Genomic_DNA"/>
</dbReference>
<reference evidence="2" key="1">
    <citation type="journal article" date="2015" name="Nat. Genet.">
        <title>The genome and transcriptome of the zoonotic hookworm Ancylostoma ceylanicum identify infection-specific gene families.</title>
        <authorList>
            <person name="Schwarz E.M."/>
            <person name="Hu Y."/>
            <person name="Antoshechkin I."/>
            <person name="Miller M.M."/>
            <person name="Sternberg P.W."/>
            <person name="Aroian R.V."/>
        </authorList>
    </citation>
    <scope>NUCLEOTIDE SEQUENCE</scope>
    <source>
        <strain evidence="2">HY135</strain>
    </source>
</reference>
<name>A0A016TMD0_9BILA</name>
<comment type="caution">
    <text evidence="1">The sequence shown here is derived from an EMBL/GenBank/DDBJ whole genome shotgun (WGS) entry which is preliminary data.</text>
</comment>
<keyword evidence="2" id="KW-1185">Reference proteome</keyword>
<dbReference type="AlphaFoldDB" id="A0A016TMD0"/>
<proteinExistence type="predicted"/>
<evidence type="ECO:0000313" key="1">
    <source>
        <dbReference type="EMBL" id="EYC03890.1"/>
    </source>
</evidence>
<sequence>MRLLDASLKLSRLKGRCPCRGWVNLEVSTLLPWVIIMMLAARGCIIEITQGKGVMLLSKMGKFGVAAHFTLGNRNGVCDSWMHRRDYPG</sequence>
<gene>
    <name evidence="1" type="primary">Acey_s0091.g2479</name>
    <name evidence="1" type="ORF">Y032_0091g2479</name>
</gene>
<accession>A0A016TMD0</accession>
<organism evidence="1 2">
    <name type="scientific">Ancylostoma ceylanicum</name>
    <dbReference type="NCBI Taxonomy" id="53326"/>
    <lineage>
        <taxon>Eukaryota</taxon>
        <taxon>Metazoa</taxon>
        <taxon>Ecdysozoa</taxon>
        <taxon>Nematoda</taxon>
        <taxon>Chromadorea</taxon>
        <taxon>Rhabditida</taxon>
        <taxon>Rhabditina</taxon>
        <taxon>Rhabditomorpha</taxon>
        <taxon>Strongyloidea</taxon>
        <taxon>Ancylostomatidae</taxon>
        <taxon>Ancylostomatinae</taxon>
        <taxon>Ancylostoma</taxon>
    </lineage>
</organism>
<evidence type="ECO:0000313" key="2">
    <source>
        <dbReference type="Proteomes" id="UP000024635"/>
    </source>
</evidence>
<dbReference type="Proteomes" id="UP000024635">
    <property type="component" value="Unassembled WGS sequence"/>
</dbReference>